<evidence type="ECO:0000259" key="1">
    <source>
        <dbReference type="Pfam" id="PF12867"/>
    </source>
</evidence>
<dbReference type="EMBL" id="CP035492">
    <property type="protein sequence ID" value="QAY67182.1"/>
    <property type="molecule type" value="Genomic_DNA"/>
</dbReference>
<evidence type="ECO:0000313" key="2">
    <source>
        <dbReference type="EMBL" id="QAY67182.1"/>
    </source>
</evidence>
<dbReference type="OrthoDB" id="2853529at2"/>
<evidence type="ECO:0000313" key="3">
    <source>
        <dbReference type="Proteomes" id="UP000293568"/>
    </source>
</evidence>
<protein>
    <submittedName>
        <fullName evidence="2">DinB family protein</fullName>
    </submittedName>
</protein>
<name>A0A4P6EVV7_9BACL</name>
<dbReference type="KEGG" id="pprt:ET464_13010"/>
<dbReference type="AlphaFoldDB" id="A0A4P6EVV7"/>
<feature type="domain" description="DinB-like" evidence="1">
    <location>
        <begin position="12"/>
        <end position="145"/>
    </location>
</feature>
<keyword evidence="3" id="KW-1185">Reference proteome</keyword>
<dbReference type="Proteomes" id="UP000293568">
    <property type="component" value="Chromosome"/>
</dbReference>
<proteinExistence type="predicted"/>
<gene>
    <name evidence="2" type="ORF">ET464_13010</name>
</gene>
<dbReference type="SUPFAM" id="SSF109854">
    <property type="entry name" value="DinB/YfiT-like putative metalloenzymes"/>
    <property type="match status" value="1"/>
</dbReference>
<dbReference type="Pfam" id="PF12867">
    <property type="entry name" value="DinB_2"/>
    <property type="match status" value="1"/>
</dbReference>
<reference evidence="2 3" key="1">
    <citation type="submission" date="2019-01" db="EMBL/GenBank/DDBJ databases">
        <title>Genome sequencing of strain FW100M-2.</title>
        <authorList>
            <person name="Heo J."/>
            <person name="Kim S.-J."/>
            <person name="Kim J.-S."/>
            <person name="Hong S.-B."/>
            <person name="Kwon S.-W."/>
        </authorList>
    </citation>
    <scope>NUCLEOTIDE SEQUENCE [LARGE SCALE GENOMIC DNA]</scope>
    <source>
        <strain evidence="2 3">FW100M-2</strain>
    </source>
</reference>
<dbReference type="Gene3D" id="1.20.120.450">
    <property type="entry name" value="dinb family like domain"/>
    <property type="match status" value="1"/>
</dbReference>
<dbReference type="InterPro" id="IPR034660">
    <property type="entry name" value="DinB/YfiT-like"/>
</dbReference>
<organism evidence="2 3">
    <name type="scientific">Paenibacillus protaetiae</name>
    <dbReference type="NCBI Taxonomy" id="2509456"/>
    <lineage>
        <taxon>Bacteria</taxon>
        <taxon>Bacillati</taxon>
        <taxon>Bacillota</taxon>
        <taxon>Bacilli</taxon>
        <taxon>Bacillales</taxon>
        <taxon>Paenibacillaceae</taxon>
        <taxon>Paenibacillus</taxon>
    </lineage>
</organism>
<accession>A0A4P6EVV7</accession>
<dbReference type="RefSeq" id="WP_129441538.1">
    <property type="nucleotide sequence ID" value="NZ_CP035492.1"/>
</dbReference>
<dbReference type="InterPro" id="IPR024775">
    <property type="entry name" value="DinB-like"/>
</dbReference>
<sequence length="158" mass="17185">MSQFDIAAYLGTYDALASAVQGLTKEQLVWKPAPDKWSVTEVLSHVADHNIVVSFRIRAILAGAQDRLPAFEQDAWVSGSRANEGEAADILALFQSLLAYNAKLFSRLDEEAWNKTGVNFKGETVTLLAAAQGFIKHAHHHVGQIERVKEALAASQGA</sequence>